<dbReference type="PANTHER" id="PTHR13887">
    <property type="entry name" value="GLUTATHIONE S-TRANSFERASE KAPPA"/>
    <property type="match status" value="1"/>
</dbReference>
<dbReference type="InterPro" id="IPR036249">
    <property type="entry name" value="Thioredoxin-like_sf"/>
</dbReference>
<comment type="caution">
    <text evidence="2">The sequence shown here is derived from an EMBL/GenBank/DDBJ whole genome shotgun (WGS) entry which is preliminary data.</text>
</comment>
<dbReference type="SUPFAM" id="SSF52833">
    <property type="entry name" value="Thioredoxin-like"/>
    <property type="match status" value="1"/>
</dbReference>
<dbReference type="Pfam" id="PF01323">
    <property type="entry name" value="DSBA"/>
    <property type="match status" value="1"/>
</dbReference>
<feature type="domain" description="DSBA-like thioredoxin" evidence="1">
    <location>
        <begin position="8"/>
        <end position="207"/>
    </location>
</feature>
<dbReference type="InterPro" id="IPR001853">
    <property type="entry name" value="DSBA-like_thioredoxin_dom"/>
</dbReference>
<sequence length="229" mass="25402">MSKPIIKVAVVSDVVCPWCYIGKRRLENAVSSLSDKYDFEVAYYPFELNPDLPLEGTDQKEYLSAKFGGEHEYEQKTNHVSQIAATEGLEFNYNKQLVSPNTRNAHRLILLANEEGKQIALVEALFKAYFTDGVNLSKKENLVDIASSTGMDREKVKDFLDSDTGLTEVAAAETELQRIGISGVPFYIINDKYGVSGAQPSHAFIEAFENIGKEMVLAGETCDVEAKNC</sequence>
<keyword evidence="3" id="KW-1185">Reference proteome</keyword>
<organism evidence="2 3">
    <name type="scientific">Chryseosolibacter indicus</name>
    <dbReference type="NCBI Taxonomy" id="2782351"/>
    <lineage>
        <taxon>Bacteria</taxon>
        <taxon>Pseudomonadati</taxon>
        <taxon>Bacteroidota</taxon>
        <taxon>Cytophagia</taxon>
        <taxon>Cytophagales</taxon>
        <taxon>Chryseotaleaceae</taxon>
        <taxon>Chryseosolibacter</taxon>
    </lineage>
</organism>
<dbReference type="CDD" id="cd03024">
    <property type="entry name" value="DsbA_FrnE"/>
    <property type="match status" value="1"/>
</dbReference>
<dbReference type="EMBL" id="JAHESD010000006">
    <property type="protein sequence ID" value="MBT1702519.1"/>
    <property type="molecule type" value="Genomic_DNA"/>
</dbReference>
<reference evidence="2 3" key="1">
    <citation type="submission" date="2021-05" db="EMBL/GenBank/DDBJ databases">
        <title>A Polyphasic approach of four new species of the genus Ohtaekwangia: Ohtaekwangia histidinii sp. nov., Ohtaekwangia cretensis sp. nov., Ohtaekwangia indiensis sp. nov., Ohtaekwangia reichenbachii sp. nov. from diverse environment.</title>
        <authorList>
            <person name="Octaviana S."/>
        </authorList>
    </citation>
    <scope>NUCLEOTIDE SEQUENCE [LARGE SCALE GENOMIC DNA]</scope>
    <source>
        <strain evidence="2 3">PWU20</strain>
    </source>
</reference>
<proteinExistence type="predicted"/>
<evidence type="ECO:0000259" key="1">
    <source>
        <dbReference type="Pfam" id="PF01323"/>
    </source>
</evidence>
<accession>A0ABS5VM45</accession>
<dbReference type="PANTHER" id="PTHR13887:SF41">
    <property type="entry name" value="THIOREDOXIN SUPERFAMILY PROTEIN"/>
    <property type="match status" value="1"/>
</dbReference>
<name>A0ABS5VM45_9BACT</name>
<gene>
    <name evidence="2" type="ORF">KK060_04460</name>
</gene>
<evidence type="ECO:0000313" key="3">
    <source>
        <dbReference type="Proteomes" id="UP000772618"/>
    </source>
</evidence>
<evidence type="ECO:0000313" key="2">
    <source>
        <dbReference type="EMBL" id="MBT1702519.1"/>
    </source>
</evidence>
<dbReference type="Gene3D" id="3.40.30.10">
    <property type="entry name" value="Glutaredoxin"/>
    <property type="match status" value="1"/>
</dbReference>
<dbReference type="RefSeq" id="WP_254152488.1">
    <property type="nucleotide sequence ID" value="NZ_JAHESD010000006.1"/>
</dbReference>
<dbReference type="Proteomes" id="UP000772618">
    <property type="component" value="Unassembled WGS sequence"/>
</dbReference>
<protein>
    <submittedName>
        <fullName evidence="2">DsbA family oxidoreductase</fullName>
    </submittedName>
</protein>